<dbReference type="InterPro" id="IPR002938">
    <property type="entry name" value="FAD-bd"/>
</dbReference>
<dbReference type="PANTHER" id="PTHR47356:SF2">
    <property type="entry name" value="FAD-BINDING DOMAIN-CONTAINING PROTEIN-RELATED"/>
    <property type="match status" value="1"/>
</dbReference>
<dbReference type="Proteomes" id="UP001140560">
    <property type="component" value="Unassembled WGS sequence"/>
</dbReference>
<evidence type="ECO:0000256" key="1">
    <source>
        <dbReference type="ARBA" id="ARBA00007992"/>
    </source>
</evidence>
<dbReference type="EMBL" id="JAPEUY010000004">
    <property type="protein sequence ID" value="KAJ4374122.1"/>
    <property type="molecule type" value="Genomic_DNA"/>
</dbReference>
<proteinExistence type="inferred from homology"/>
<keyword evidence="5" id="KW-0472">Membrane</keyword>
<keyword evidence="3" id="KW-0274">FAD</keyword>
<feature type="transmembrane region" description="Helical" evidence="5">
    <location>
        <begin position="390"/>
        <end position="407"/>
    </location>
</feature>
<comment type="similarity">
    <text evidence="1">Belongs to the paxM FAD-dependent monooxygenase family.</text>
</comment>
<dbReference type="GO" id="GO:0004497">
    <property type="term" value="F:monooxygenase activity"/>
    <property type="evidence" value="ECO:0007669"/>
    <property type="project" value="InterPro"/>
</dbReference>
<evidence type="ECO:0000256" key="5">
    <source>
        <dbReference type="SAM" id="Phobius"/>
    </source>
</evidence>
<evidence type="ECO:0000259" key="6">
    <source>
        <dbReference type="Pfam" id="PF01494"/>
    </source>
</evidence>
<evidence type="ECO:0000256" key="4">
    <source>
        <dbReference type="ARBA" id="ARBA00023002"/>
    </source>
</evidence>
<dbReference type="GO" id="GO:0071949">
    <property type="term" value="F:FAD binding"/>
    <property type="evidence" value="ECO:0007669"/>
    <property type="project" value="InterPro"/>
</dbReference>
<dbReference type="PRINTS" id="PR00420">
    <property type="entry name" value="RNGMNOXGNASE"/>
</dbReference>
<evidence type="ECO:0000256" key="2">
    <source>
        <dbReference type="ARBA" id="ARBA00022630"/>
    </source>
</evidence>
<dbReference type="PANTHER" id="PTHR47356">
    <property type="entry name" value="FAD-DEPENDENT MONOOXYGENASE ASQG-RELATED"/>
    <property type="match status" value="1"/>
</dbReference>
<feature type="domain" description="FAD-binding" evidence="6">
    <location>
        <begin position="13"/>
        <end position="348"/>
    </location>
</feature>
<reference evidence="7" key="1">
    <citation type="submission" date="2022-10" db="EMBL/GenBank/DDBJ databases">
        <title>Tapping the CABI collections for fungal endophytes: first genome assemblies for Collariella, Neodidymelliopsis, Ascochyta clinopodiicola, Didymella pomorum, Didymosphaeria variabile, Neocosmospora piperis and Neocucurbitaria cava.</title>
        <authorList>
            <person name="Hill R."/>
        </authorList>
    </citation>
    <scope>NUCLEOTIDE SEQUENCE</scope>
    <source>
        <strain evidence="7">IMI 356814</strain>
    </source>
</reference>
<dbReference type="InterPro" id="IPR036188">
    <property type="entry name" value="FAD/NAD-bd_sf"/>
</dbReference>
<dbReference type="InterPro" id="IPR050562">
    <property type="entry name" value="FAD_mOase_fung"/>
</dbReference>
<keyword evidence="4" id="KW-0560">Oxidoreductase</keyword>
<dbReference type="SUPFAM" id="SSF51905">
    <property type="entry name" value="FAD/NAD(P)-binding domain"/>
    <property type="match status" value="1"/>
</dbReference>
<dbReference type="AlphaFoldDB" id="A0A9W8YCL0"/>
<protein>
    <recommendedName>
        <fullName evidence="6">FAD-binding domain-containing protein</fullName>
    </recommendedName>
</protein>
<dbReference type="OrthoDB" id="2431938at2759"/>
<sequence length="479" mass="53326">MAHTGSTSAKPFRVIVVGGGIVGLSLSHALQLANIDHVVLEKHDKIVSVRGAALIIWPNVSRIFDQFGFLTKIHETTTPVSFECRRWPDGTLHSRAFVLSKLSELFELPSILFDRQALVTHLYENLPDKSKIHTSRKVDHIEHTEDSVRVFLSDGTIEEGDMVIGADGVHSIVKQQMWNYASKAEPGAIPESDKTAVFSEFGGLFGVSEMKDSFGMGPAESNIVFGHGYTNLLFSQPGKVYWAVIFKDERSQPPKRRKNDEEATKAEAARFADIVFTPQIKFKDLWEKRSRSGLLNIEEGIMDKWNAGRMVLVGDSAHKMTADLGIGANIAIEAAVTLCNILHRELKSNPNRHPSQSELAAMFAEYQKDRFDRAKAFVELSGKATRMHSYQTLFGRFFVGYIAPWLMKMQVMQFAKSFAEAPKLEYAPIRTVNEKAEGWKLAKKSESKASAGWLTYVILTSTVGVTMAYIATNGLPALL</sequence>
<dbReference type="Pfam" id="PF01494">
    <property type="entry name" value="FAD_binding_3"/>
    <property type="match status" value="1"/>
</dbReference>
<evidence type="ECO:0000313" key="7">
    <source>
        <dbReference type="EMBL" id="KAJ4374122.1"/>
    </source>
</evidence>
<gene>
    <name evidence="7" type="ORF">N0V83_002863</name>
</gene>
<keyword evidence="5" id="KW-0812">Transmembrane</keyword>
<keyword evidence="5" id="KW-1133">Transmembrane helix</keyword>
<organism evidence="7 8">
    <name type="scientific">Neocucurbitaria cava</name>
    <dbReference type="NCBI Taxonomy" id="798079"/>
    <lineage>
        <taxon>Eukaryota</taxon>
        <taxon>Fungi</taxon>
        <taxon>Dikarya</taxon>
        <taxon>Ascomycota</taxon>
        <taxon>Pezizomycotina</taxon>
        <taxon>Dothideomycetes</taxon>
        <taxon>Pleosporomycetidae</taxon>
        <taxon>Pleosporales</taxon>
        <taxon>Pleosporineae</taxon>
        <taxon>Cucurbitariaceae</taxon>
        <taxon>Neocucurbitaria</taxon>
    </lineage>
</organism>
<keyword evidence="2" id="KW-0285">Flavoprotein</keyword>
<name>A0A9W8YCL0_9PLEO</name>
<accession>A0A9W8YCL0</accession>
<evidence type="ECO:0000256" key="3">
    <source>
        <dbReference type="ARBA" id="ARBA00022827"/>
    </source>
</evidence>
<comment type="caution">
    <text evidence="7">The sequence shown here is derived from an EMBL/GenBank/DDBJ whole genome shotgun (WGS) entry which is preliminary data.</text>
</comment>
<dbReference type="Gene3D" id="3.50.50.60">
    <property type="entry name" value="FAD/NAD(P)-binding domain"/>
    <property type="match status" value="1"/>
</dbReference>
<keyword evidence="8" id="KW-1185">Reference proteome</keyword>
<feature type="transmembrane region" description="Helical" evidence="5">
    <location>
        <begin position="453"/>
        <end position="471"/>
    </location>
</feature>
<evidence type="ECO:0000313" key="8">
    <source>
        <dbReference type="Proteomes" id="UP001140560"/>
    </source>
</evidence>